<organism evidence="2 3">
    <name type="scientific">Sphingomonas quercus</name>
    <dbReference type="NCBI Taxonomy" id="2842451"/>
    <lineage>
        <taxon>Bacteria</taxon>
        <taxon>Pseudomonadati</taxon>
        <taxon>Pseudomonadota</taxon>
        <taxon>Alphaproteobacteria</taxon>
        <taxon>Sphingomonadales</taxon>
        <taxon>Sphingomonadaceae</taxon>
        <taxon>Sphingomonas</taxon>
    </lineage>
</organism>
<dbReference type="RefSeq" id="WP_216322735.1">
    <property type="nucleotide sequence ID" value="NZ_JAHKRT010000003.1"/>
</dbReference>
<comment type="caution">
    <text evidence="2">The sequence shown here is derived from an EMBL/GenBank/DDBJ whole genome shotgun (WGS) entry which is preliminary data.</text>
</comment>
<sequence>MRFLIAAIALVSAGTALAAPVHTVRDGTHVFHYTATRNADGTVTLSGEEAFSRTPFAFTVTGARVSGTMDGQRVAFAVPRRTAQALQEQVGD</sequence>
<reference evidence="2 3" key="1">
    <citation type="submission" date="2021-06" db="EMBL/GenBank/DDBJ databases">
        <title>Sphingomonas sp. XMGL2, whole genome shotgun sequencing project.</title>
        <authorList>
            <person name="Zhao G."/>
            <person name="Shen L."/>
        </authorList>
    </citation>
    <scope>NUCLEOTIDE SEQUENCE [LARGE SCALE GENOMIC DNA]</scope>
    <source>
        <strain evidence="2 3">XMGL2</strain>
    </source>
</reference>
<name>A0ABS6BKK1_9SPHN</name>
<keyword evidence="3" id="KW-1185">Reference proteome</keyword>
<proteinExistence type="predicted"/>
<keyword evidence="1" id="KW-0732">Signal</keyword>
<dbReference type="Proteomes" id="UP000776276">
    <property type="component" value="Unassembled WGS sequence"/>
</dbReference>
<protein>
    <submittedName>
        <fullName evidence="2">Uncharacterized protein</fullName>
    </submittedName>
</protein>
<accession>A0ABS6BKK1</accession>
<feature type="signal peptide" evidence="1">
    <location>
        <begin position="1"/>
        <end position="18"/>
    </location>
</feature>
<evidence type="ECO:0000313" key="2">
    <source>
        <dbReference type="EMBL" id="MBU3077755.1"/>
    </source>
</evidence>
<evidence type="ECO:0000313" key="3">
    <source>
        <dbReference type="Proteomes" id="UP000776276"/>
    </source>
</evidence>
<dbReference type="EMBL" id="JAHKRT010000003">
    <property type="protein sequence ID" value="MBU3077755.1"/>
    <property type="molecule type" value="Genomic_DNA"/>
</dbReference>
<evidence type="ECO:0000256" key="1">
    <source>
        <dbReference type="SAM" id="SignalP"/>
    </source>
</evidence>
<gene>
    <name evidence="2" type="ORF">KOF26_07740</name>
</gene>
<feature type="chain" id="PRO_5045089431" evidence="1">
    <location>
        <begin position="19"/>
        <end position="92"/>
    </location>
</feature>